<dbReference type="Gene3D" id="1.10.10.520">
    <property type="entry name" value="Ubiquitin activating enzymes (Uba3). Chain: B, domain 2"/>
    <property type="match status" value="1"/>
</dbReference>
<keyword evidence="7" id="KW-1185">Reference proteome</keyword>
<dbReference type="PANTHER" id="PTHR10953:SF6">
    <property type="entry name" value="NEDD8-ACTIVATING ENZYME E1 CATALYTIC SUBUNIT"/>
    <property type="match status" value="1"/>
</dbReference>
<evidence type="ECO:0000313" key="7">
    <source>
        <dbReference type="Proteomes" id="UP000195521"/>
    </source>
</evidence>
<name>A0A1Y1JEU1_PLAGO</name>
<comment type="caution">
    <text evidence="6">The sequence shown here is derived from an EMBL/GenBank/DDBJ whole genome shotgun (WGS) entry which is preliminary data.</text>
</comment>
<comment type="catalytic activity">
    <reaction evidence="4">
        <text>ATP + [NEDD8 protein] + [E1 NEDD8-activating enzyme]-L-cysteine = AMP + diphosphate + [E1 NEDD8-activating enzyme]-S-[NEDD8 protein]-yl-L-cysteine.</text>
        <dbReference type="EC" id="6.2.1.64"/>
    </reaction>
</comment>
<evidence type="ECO:0000259" key="5">
    <source>
        <dbReference type="Pfam" id="PF00899"/>
    </source>
</evidence>
<evidence type="ECO:0000256" key="1">
    <source>
        <dbReference type="ARBA" id="ARBA00022741"/>
    </source>
</evidence>
<dbReference type="InterPro" id="IPR035985">
    <property type="entry name" value="Ubiquitin-activating_enz"/>
</dbReference>
<organism evidence="6 7">
    <name type="scientific">Plasmodium gonderi</name>
    <dbReference type="NCBI Taxonomy" id="77519"/>
    <lineage>
        <taxon>Eukaryota</taxon>
        <taxon>Sar</taxon>
        <taxon>Alveolata</taxon>
        <taxon>Apicomplexa</taxon>
        <taxon>Aconoidasida</taxon>
        <taxon>Haemosporida</taxon>
        <taxon>Plasmodiidae</taxon>
        <taxon>Plasmodium</taxon>
        <taxon>Plasmodium (Plasmodium)</taxon>
    </lineage>
</organism>
<dbReference type="InterPro" id="IPR000594">
    <property type="entry name" value="ThiF_NAD_FAD-bd"/>
</dbReference>
<dbReference type="GO" id="GO:0045116">
    <property type="term" value="P:protein neddylation"/>
    <property type="evidence" value="ECO:0007669"/>
    <property type="project" value="UniProtKB-UniRule"/>
</dbReference>
<dbReference type="OrthoDB" id="10255449at2759"/>
<dbReference type="EC" id="6.2.1.64" evidence="4"/>
<dbReference type="AlphaFoldDB" id="A0A1Y1JEU1"/>
<comment type="pathway">
    <text evidence="4">Protein modification; protein neddylation.</text>
</comment>
<dbReference type="InterPro" id="IPR023318">
    <property type="entry name" value="Ub_act_enz_dom_a_sf"/>
</dbReference>
<keyword evidence="4" id="KW-0436">Ligase</keyword>
<dbReference type="GeneID" id="39746449"/>
<keyword evidence="3 4" id="KW-0067">ATP-binding</keyword>
<evidence type="ECO:0000313" key="6">
    <source>
        <dbReference type="EMBL" id="GAW79737.1"/>
    </source>
</evidence>
<comment type="similarity">
    <text evidence="4">Belongs to the ubiquitin-activating E1 family. UBA3 subfamily.</text>
</comment>
<comment type="function">
    <text evidence="4">Catalytic subunit of the dimeric E1 enzyme, which activates NEDD8.</text>
</comment>
<dbReference type="GO" id="GO:0005737">
    <property type="term" value="C:cytoplasm"/>
    <property type="evidence" value="ECO:0007669"/>
    <property type="project" value="TreeGrafter"/>
</dbReference>
<dbReference type="OMA" id="PYLENYM"/>
<sequence length="401" mass="46808">MDPEKAKVLVVGCGGLGNEVIKNLIYENIKNIAIVDYDTVEMSNLNRQFFFSVYDIGRNKASVIQEKIKEKYSNVSITSFVQHIEYFETSFFENFDFVMGCLDNISSRIYLNNLIFTLKKKVIYIDGGVEGFHGSIKIVNRDKNFACFQCTIANYAMGMHTERGRHNSETIPLCTISGKPQNFTDCVFYAMHISFERKRKEKFNLNDENHIRWIYEEAKERASQFHIENESYTLTKQVIQNSIPTTVSTLMIIASLMTNEVHNNVTKTCRRLTHCASNDLNDYSDILYAGENGFYFFHYKVYKNPRCIICSKKRIHFTFDKKRTLGDFIKCIKNIYHFERINISSDTSILFTSSKCLKKTNCEQKLNLTFQQLLDMGKVKQHDYLNLQMENQNFVLFLQLQ</sequence>
<keyword evidence="2 4" id="KW-0833">Ubl conjugation pathway</keyword>
<dbReference type="Gene3D" id="3.40.50.720">
    <property type="entry name" value="NAD(P)-binding Rossmann-like Domain"/>
    <property type="match status" value="1"/>
</dbReference>
<dbReference type="EMBL" id="BDQF01000006">
    <property type="protein sequence ID" value="GAW79737.1"/>
    <property type="molecule type" value="Genomic_DNA"/>
</dbReference>
<dbReference type="UniPathway" id="UPA00885"/>
<proteinExistence type="inferred from homology"/>
<dbReference type="GO" id="GO:0005524">
    <property type="term" value="F:ATP binding"/>
    <property type="evidence" value="ECO:0007669"/>
    <property type="project" value="UniProtKB-UniRule"/>
</dbReference>
<dbReference type="GO" id="GO:0019781">
    <property type="term" value="F:NEDD8 activating enzyme activity"/>
    <property type="evidence" value="ECO:0007669"/>
    <property type="project" value="UniProtKB-UniRule"/>
</dbReference>
<dbReference type="Pfam" id="PF00899">
    <property type="entry name" value="ThiF"/>
    <property type="match status" value="1"/>
</dbReference>
<dbReference type="SUPFAM" id="SSF69572">
    <property type="entry name" value="Activating enzymes of the ubiquitin-like proteins"/>
    <property type="match status" value="1"/>
</dbReference>
<evidence type="ECO:0000256" key="4">
    <source>
        <dbReference type="RuleBase" id="RU368009"/>
    </source>
</evidence>
<dbReference type="Proteomes" id="UP000195521">
    <property type="component" value="Unassembled WGS sequence"/>
</dbReference>
<protein>
    <recommendedName>
        <fullName evidence="4">NEDD8-activating enzyme E1 catalytic subunit</fullName>
        <ecNumber evidence="4">6.2.1.64</ecNumber>
    </recommendedName>
</protein>
<gene>
    <name evidence="6" type="ORF">PGO_051470</name>
</gene>
<dbReference type="InterPro" id="IPR045886">
    <property type="entry name" value="ThiF/MoeB/HesA"/>
</dbReference>
<dbReference type="RefSeq" id="XP_028542326.1">
    <property type="nucleotide sequence ID" value="XM_028686525.1"/>
</dbReference>
<keyword evidence="1 4" id="KW-0547">Nucleotide-binding</keyword>
<dbReference type="PANTHER" id="PTHR10953">
    <property type="entry name" value="UBIQUITIN-ACTIVATING ENZYME E1"/>
    <property type="match status" value="1"/>
</dbReference>
<dbReference type="GO" id="GO:0005634">
    <property type="term" value="C:nucleus"/>
    <property type="evidence" value="ECO:0007669"/>
    <property type="project" value="TreeGrafter"/>
</dbReference>
<evidence type="ECO:0000256" key="3">
    <source>
        <dbReference type="ARBA" id="ARBA00022840"/>
    </source>
</evidence>
<feature type="domain" description="THIF-type NAD/FAD binding fold" evidence="5">
    <location>
        <begin position="5"/>
        <end position="268"/>
    </location>
</feature>
<reference evidence="7" key="1">
    <citation type="submission" date="2017-04" db="EMBL/GenBank/DDBJ databases">
        <title>Plasmodium gonderi genome.</title>
        <authorList>
            <person name="Arisue N."/>
            <person name="Honma H."/>
            <person name="Kawai S."/>
            <person name="Tougan T."/>
            <person name="Tanabe K."/>
            <person name="Horii T."/>
        </authorList>
    </citation>
    <scope>NUCLEOTIDE SEQUENCE [LARGE SCALE GENOMIC DNA]</scope>
    <source>
        <strain evidence="7">ATCC 30045</strain>
    </source>
</reference>
<evidence type="ECO:0000256" key="2">
    <source>
        <dbReference type="ARBA" id="ARBA00022786"/>
    </source>
</evidence>
<accession>A0A1Y1JEU1</accession>